<dbReference type="EnsemblPlants" id="AES66244">
    <property type="protein sequence ID" value="AES66244"/>
    <property type="gene ID" value="MTR_2g064750"/>
</dbReference>
<dbReference type="PaxDb" id="3880-AES66244"/>
<name>G7IJ56_MEDTR</name>
<reference evidence="2" key="3">
    <citation type="submission" date="2015-04" db="UniProtKB">
        <authorList>
            <consortium name="EnsemblPlants"/>
        </authorList>
    </citation>
    <scope>IDENTIFICATION</scope>
    <source>
        <strain evidence="2">cv. Jemalong A17</strain>
    </source>
</reference>
<reference evidence="1 3" key="2">
    <citation type="journal article" date="2014" name="BMC Genomics">
        <title>An improved genome release (version Mt4.0) for the model legume Medicago truncatula.</title>
        <authorList>
            <person name="Tang H."/>
            <person name="Krishnakumar V."/>
            <person name="Bidwell S."/>
            <person name="Rosen B."/>
            <person name="Chan A."/>
            <person name="Zhou S."/>
            <person name="Gentzbittel L."/>
            <person name="Childs K.L."/>
            <person name="Yandell M."/>
            <person name="Gundlach H."/>
            <person name="Mayer K.F."/>
            <person name="Schwartz D.C."/>
            <person name="Town C.D."/>
        </authorList>
    </citation>
    <scope>GENOME REANNOTATION</scope>
    <source>
        <strain evidence="2 3">cv. Jemalong A17</strain>
    </source>
</reference>
<dbReference type="EMBL" id="CM001218">
    <property type="protein sequence ID" value="AES66244.1"/>
    <property type="molecule type" value="Genomic_DNA"/>
</dbReference>
<accession>G7IJ56</accession>
<evidence type="ECO:0000313" key="1">
    <source>
        <dbReference type="EMBL" id="AES66244.1"/>
    </source>
</evidence>
<gene>
    <name evidence="1" type="ordered locus">MTR_2g064750</name>
</gene>
<organism evidence="1 3">
    <name type="scientific">Medicago truncatula</name>
    <name type="common">Barrel medic</name>
    <name type="synonym">Medicago tribuloides</name>
    <dbReference type="NCBI Taxonomy" id="3880"/>
    <lineage>
        <taxon>Eukaryota</taxon>
        <taxon>Viridiplantae</taxon>
        <taxon>Streptophyta</taxon>
        <taxon>Embryophyta</taxon>
        <taxon>Tracheophyta</taxon>
        <taxon>Spermatophyta</taxon>
        <taxon>Magnoliopsida</taxon>
        <taxon>eudicotyledons</taxon>
        <taxon>Gunneridae</taxon>
        <taxon>Pentapetalae</taxon>
        <taxon>rosids</taxon>
        <taxon>fabids</taxon>
        <taxon>Fabales</taxon>
        <taxon>Fabaceae</taxon>
        <taxon>Papilionoideae</taxon>
        <taxon>50 kb inversion clade</taxon>
        <taxon>NPAAA clade</taxon>
        <taxon>Hologalegina</taxon>
        <taxon>IRL clade</taxon>
        <taxon>Trifolieae</taxon>
        <taxon>Medicago</taxon>
    </lineage>
</organism>
<dbReference type="Proteomes" id="UP000002051">
    <property type="component" value="Chromosome 2"/>
</dbReference>
<proteinExistence type="predicted"/>
<sequence length="102" mass="11581">MSLLTELKSHKLFRPSMMQHPIWMLKHILTVHVTPPLGGHVTLEADEGGEWSGSWHASSNFGMGDLPGSFPVSMRVRTKHVEKTRVGLWDQVHVIRFIINTK</sequence>
<reference evidence="1 3" key="1">
    <citation type="journal article" date="2011" name="Nature">
        <title>The Medicago genome provides insight into the evolution of rhizobial symbioses.</title>
        <authorList>
            <person name="Young N.D."/>
            <person name="Debelle F."/>
            <person name="Oldroyd G.E."/>
            <person name="Geurts R."/>
            <person name="Cannon S.B."/>
            <person name="Udvardi M.K."/>
            <person name="Benedito V.A."/>
            <person name="Mayer K.F."/>
            <person name="Gouzy J."/>
            <person name="Schoof H."/>
            <person name="Van de Peer Y."/>
            <person name="Proost S."/>
            <person name="Cook D.R."/>
            <person name="Meyers B.C."/>
            <person name="Spannagl M."/>
            <person name="Cheung F."/>
            <person name="De Mita S."/>
            <person name="Krishnakumar V."/>
            <person name="Gundlach H."/>
            <person name="Zhou S."/>
            <person name="Mudge J."/>
            <person name="Bharti A.K."/>
            <person name="Murray J.D."/>
            <person name="Naoumkina M.A."/>
            <person name="Rosen B."/>
            <person name="Silverstein K.A."/>
            <person name="Tang H."/>
            <person name="Rombauts S."/>
            <person name="Zhao P.X."/>
            <person name="Zhou P."/>
            <person name="Barbe V."/>
            <person name="Bardou P."/>
            <person name="Bechner M."/>
            <person name="Bellec A."/>
            <person name="Berger A."/>
            <person name="Berges H."/>
            <person name="Bidwell S."/>
            <person name="Bisseling T."/>
            <person name="Choisne N."/>
            <person name="Couloux A."/>
            <person name="Denny R."/>
            <person name="Deshpande S."/>
            <person name="Dai X."/>
            <person name="Doyle J.J."/>
            <person name="Dudez A.M."/>
            <person name="Farmer A.D."/>
            <person name="Fouteau S."/>
            <person name="Franken C."/>
            <person name="Gibelin C."/>
            <person name="Gish J."/>
            <person name="Goldstein S."/>
            <person name="Gonzalez A.J."/>
            <person name="Green P.J."/>
            <person name="Hallab A."/>
            <person name="Hartog M."/>
            <person name="Hua A."/>
            <person name="Humphray S.J."/>
            <person name="Jeong D.H."/>
            <person name="Jing Y."/>
            <person name="Jocker A."/>
            <person name="Kenton S.M."/>
            <person name="Kim D.J."/>
            <person name="Klee K."/>
            <person name="Lai H."/>
            <person name="Lang C."/>
            <person name="Lin S."/>
            <person name="Macmil S.L."/>
            <person name="Magdelenat G."/>
            <person name="Matthews L."/>
            <person name="McCorrison J."/>
            <person name="Monaghan E.L."/>
            <person name="Mun J.H."/>
            <person name="Najar F.Z."/>
            <person name="Nicholson C."/>
            <person name="Noirot C."/>
            <person name="O'Bleness M."/>
            <person name="Paule C.R."/>
            <person name="Poulain J."/>
            <person name="Prion F."/>
            <person name="Qin B."/>
            <person name="Qu C."/>
            <person name="Retzel E.F."/>
            <person name="Riddle C."/>
            <person name="Sallet E."/>
            <person name="Samain S."/>
            <person name="Samson N."/>
            <person name="Sanders I."/>
            <person name="Saurat O."/>
            <person name="Scarpelli C."/>
            <person name="Schiex T."/>
            <person name="Segurens B."/>
            <person name="Severin A.J."/>
            <person name="Sherrier D.J."/>
            <person name="Shi R."/>
            <person name="Sims S."/>
            <person name="Singer S.R."/>
            <person name="Sinharoy S."/>
            <person name="Sterck L."/>
            <person name="Viollet A."/>
            <person name="Wang B.B."/>
            <person name="Wang K."/>
            <person name="Wang M."/>
            <person name="Wang X."/>
            <person name="Warfsmann J."/>
            <person name="Weissenbach J."/>
            <person name="White D.D."/>
            <person name="White J.D."/>
            <person name="Wiley G.B."/>
            <person name="Wincker P."/>
            <person name="Xing Y."/>
            <person name="Yang L."/>
            <person name="Yao Z."/>
            <person name="Ying F."/>
            <person name="Zhai J."/>
            <person name="Zhou L."/>
            <person name="Zuber A."/>
            <person name="Denarie J."/>
            <person name="Dixon R.A."/>
            <person name="May G.D."/>
            <person name="Schwartz D.C."/>
            <person name="Rogers J."/>
            <person name="Quetier F."/>
            <person name="Town C.D."/>
            <person name="Roe B.A."/>
        </authorList>
    </citation>
    <scope>NUCLEOTIDE SEQUENCE [LARGE SCALE GENOMIC DNA]</scope>
    <source>
        <strain evidence="1">A17</strain>
        <strain evidence="2 3">cv. Jemalong A17</strain>
    </source>
</reference>
<dbReference type="AlphaFoldDB" id="G7IJ56"/>
<evidence type="ECO:0000313" key="3">
    <source>
        <dbReference type="Proteomes" id="UP000002051"/>
    </source>
</evidence>
<protein>
    <submittedName>
        <fullName evidence="1 2">Uncharacterized protein</fullName>
    </submittedName>
</protein>
<dbReference type="HOGENOM" id="CLU_2281589_0_0_1"/>
<evidence type="ECO:0000313" key="2">
    <source>
        <dbReference type="EnsemblPlants" id="AES66244"/>
    </source>
</evidence>
<keyword evidence="3" id="KW-1185">Reference proteome</keyword>